<feature type="transmembrane region" description="Helical" evidence="7">
    <location>
        <begin position="326"/>
        <end position="353"/>
    </location>
</feature>
<evidence type="ECO:0000256" key="2">
    <source>
        <dbReference type="ARBA" id="ARBA00005236"/>
    </source>
</evidence>
<dbReference type="InterPro" id="IPR051447">
    <property type="entry name" value="Lipoprotein-release_system"/>
</dbReference>
<feature type="transmembrane region" description="Helical" evidence="7">
    <location>
        <begin position="280"/>
        <end position="305"/>
    </location>
</feature>
<gene>
    <name evidence="10" type="primary">lolE_1</name>
    <name evidence="10" type="ORF">PCLFYP37_01887</name>
</gene>
<evidence type="ECO:0000256" key="6">
    <source>
        <dbReference type="ARBA" id="ARBA00023136"/>
    </source>
</evidence>
<comment type="subcellular location">
    <subcellularLocation>
        <location evidence="1">Cell membrane</location>
        <topology evidence="1">Multi-pass membrane protein</topology>
    </subcellularLocation>
</comment>
<sequence length="414" mass="45683">MNFNLFIARKLFREHGDVKKVSRPAILIATSGVAVGLAVMIISVCVVLGFKQEISSKVVGFGSHIQIQNYASVTTNSPQPIAVPPALMKEVGDVEGVAHVQRFCNKEGILKTDADFKGILLHGVGAEFDASFLKAHMEEGELPSFSDTVASNRIVISRQIADELHLEVGSKVFAYFFENSVRTRRFTVSGIYCTHLTEFDKALVFTDLYTCNRLNAWAPDQYSGIEISVKDLNRVDEVSGALIKLVNRKTDAYGGSYVTMTIQELYPQIFAWLSLLDVNVWVILALMVSVAGFTMISGLLIIILERTNFIGIMKALGATNRGIRHIFLYFAVFVMGKGLLWGNIIGIGIVVLQHYTGMFRLDASIYYVDSVPVLFNLGYVLAINAATLVICVLSLIVPSCLVSRIHPARSIRFE</sequence>
<evidence type="ECO:0000259" key="8">
    <source>
        <dbReference type="Pfam" id="PF02687"/>
    </source>
</evidence>
<reference evidence="10" key="1">
    <citation type="submission" date="2019-11" db="EMBL/GenBank/DDBJ databases">
        <authorList>
            <person name="Feng L."/>
        </authorList>
    </citation>
    <scope>NUCLEOTIDE SEQUENCE</scope>
    <source>
        <strain evidence="10">PclaraLFYP37</strain>
    </source>
</reference>
<evidence type="ECO:0000256" key="3">
    <source>
        <dbReference type="ARBA" id="ARBA00022475"/>
    </source>
</evidence>
<dbReference type="InterPro" id="IPR025857">
    <property type="entry name" value="MacB_PCD"/>
</dbReference>
<proteinExistence type="inferred from homology"/>
<evidence type="ECO:0000313" key="10">
    <source>
        <dbReference type="EMBL" id="VYU08957.1"/>
    </source>
</evidence>
<evidence type="ECO:0000256" key="4">
    <source>
        <dbReference type="ARBA" id="ARBA00022692"/>
    </source>
</evidence>
<keyword evidence="10" id="KW-0449">Lipoprotein</keyword>
<feature type="domain" description="MacB-like periplasmic core" evidence="9">
    <location>
        <begin position="27"/>
        <end position="243"/>
    </location>
</feature>
<dbReference type="GO" id="GO:0044874">
    <property type="term" value="P:lipoprotein localization to outer membrane"/>
    <property type="evidence" value="ECO:0007669"/>
    <property type="project" value="TreeGrafter"/>
</dbReference>
<evidence type="ECO:0000259" key="9">
    <source>
        <dbReference type="Pfam" id="PF12704"/>
    </source>
</evidence>
<dbReference type="Pfam" id="PF02687">
    <property type="entry name" value="FtsX"/>
    <property type="match status" value="1"/>
</dbReference>
<dbReference type="AlphaFoldDB" id="A0A6N3C576"/>
<evidence type="ECO:0000256" key="7">
    <source>
        <dbReference type="SAM" id="Phobius"/>
    </source>
</evidence>
<feature type="domain" description="ABC3 transporter permease C-terminal" evidence="8">
    <location>
        <begin position="282"/>
        <end position="407"/>
    </location>
</feature>
<organism evidence="10">
    <name type="scientific">Paraprevotella clara</name>
    <dbReference type="NCBI Taxonomy" id="454154"/>
    <lineage>
        <taxon>Bacteria</taxon>
        <taxon>Pseudomonadati</taxon>
        <taxon>Bacteroidota</taxon>
        <taxon>Bacteroidia</taxon>
        <taxon>Bacteroidales</taxon>
        <taxon>Prevotellaceae</taxon>
        <taxon>Paraprevotella</taxon>
    </lineage>
</organism>
<accession>A0A6N3C576</accession>
<dbReference type="GO" id="GO:0098797">
    <property type="term" value="C:plasma membrane protein complex"/>
    <property type="evidence" value="ECO:0007669"/>
    <property type="project" value="TreeGrafter"/>
</dbReference>
<comment type="similarity">
    <text evidence="2">Belongs to the ABC-4 integral membrane protein family. LolC/E subfamily.</text>
</comment>
<keyword evidence="6 7" id="KW-0472">Membrane</keyword>
<dbReference type="RefSeq" id="WP_412441607.1">
    <property type="nucleotide sequence ID" value="NZ_CACRUT010000013.1"/>
</dbReference>
<feature type="transmembrane region" description="Helical" evidence="7">
    <location>
        <begin position="21"/>
        <end position="50"/>
    </location>
</feature>
<evidence type="ECO:0000256" key="1">
    <source>
        <dbReference type="ARBA" id="ARBA00004651"/>
    </source>
</evidence>
<dbReference type="InterPro" id="IPR003838">
    <property type="entry name" value="ABC3_permease_C"/>
</dbReference>
<dbReference type="EMBL" id="CACRUT010000013">
    <property type="protein sequence ID" value="VYU08957.1"/>
    <property type="molecule type" value="Genomic_DNA"/>
</dbReference>
<dbReference type="PANTHER" id="PTHR30489">
    <property type="entry name" value="LIPOPROTEIN-RELEASING SYSTEM TRANSMEMBRANE PROTEIN LOLE"/>
    <property type="match status" value="1"/>
</dbReference>
<keyword evidence="4 7" id="KW-0812">Transmembrane</keyword>
<evidence type="ECO:0000256" key="5">
    <source>
        <dbReference type="ARBA" id="ARBA00022989"/>
    </source>
</evidence>
<dbReference type="PANTHER" id="PTHR30489:SF0">
    <property type="entry name" value="LIPOPROTEIN-RELEASING SYSTEM TRANSMEMBRANE PROTEIN LOLE"/>
    <property type="match status" value="1"/>
</dbReference>
<feature type="transmembrane region" description="Helical" evidence="7">
    <location>
        <begin position="373"/>
        <end position="402"/>
    </location>
</feature>
<dbReference type="Pfam" id="PF12704">
    <property type="entry name" value="MacB_PCD"/>
    <property type="match status" value="1"/>
</dbReference>
<name>A0A6N3C576_9BACT</name>
<keyword evidence="5 7" id="KW-1133">Transmembrane helix</keyword>
<keyword evidence="3" id="KW-1003">Cell membrane</keyword>
<protein>
    <submittedName>
        <fullName evidence="10">Lipoprotein-releasing system transmembrane protein LolE</fullName>
    </submittedName>
</protein>